<dbReference type="AlphaFoldDB" id="A0A2W2BWN6"/>
<evidence type="ECO:0000256" key="6">
    <source>
        <dbReference type="ARBA" id="ARBA00023136"/>
    </source>
</evidence>
<comment type="subcellular location">
    <subcellularLocation>
        <location evidence="1 7">Cell membrane</location>
        <topology evidence="1 7">Multi-pass membrane protein</topology>
    </subcellularLocation>
</comment>
<keyword evidence="3" id="KW-1003">Cell membrane</keyword>
<dbReference type="PROSITE" id="PS50928">
    <property type="entry name" value="ABC_TM1"/>
    <property type="match status" value="1"/>
</dbReference>
<dbReference type="GO" id="GO:0055085">
    <property type="term" value="P:transmembrane transport"/>
    <property type="evidence" value="ECO:0007669"/>
    <property type="project" value="InterPro"/>
</dbReference>
<dbReference type="SUPFAM" id="SSF161098">
    <property type="entry name" value="MetI-like"/>
    <property type="match status" value="1"/>
</dbReference>
<name>A0A2W2BWN6_9ACTN</name>
<keyword evidence="10" id="KW-1185">Reference proteome</keyword>
<comment type="caution">
    <text evidence="9">The sequence shown here is derived from an EMBL/GenBank/DDBJ whole genome shotgun (WGS) entry which is preliminary data.</text>
</comment>
<organism evidence="9 10">
    <name type="scientific">Jiangella anatolica</name>
    <dbReference type="NCBI Taxonomy" id="2670374"/>
    <lineage>
        <taxon>Bacteria</taxon>
        <taxon>Bacillati</taxon>
        <taxon>Actinomycetota</taxon>
        <taxon>Actinomycetes</taxon>
        <taxon>Jiangellales</taxon>
        <taxon>Jiangellaceae</taxon>
        <taxon>Jiangella</taxon>
    </lineage>
</organism>
<evidence type="ECO:0000256" key="2">
    <source>
        <dbReference type="ARBA" id="ARBA00022448"/>
    </source>
</evidence>
<comment type="similarity">
    <text evidence="7">Belongs to the binding-protein-dependent transport system permease family.</text>
</comment>
<evidence type="ECO:0000256" key="5">
    <source>
        <dbReference type="ARBA" id="ARBA00022989"/>
    </source>
</evidence>
<reference evidence="9 10" key="1">
    <citation type="submission" date="2018-01" db="EMBL/GenBank/DDBJ databases">
        <title>Draft genome sequence of Jiangella sp. GTF31.</title>
        <authorList>
            <person name="Sahin N."/>
            <person name="Ay H."/>
            <person name="Saygin H."/>
        </authorList>
    </citation>
    <scope>NUCLEOTIDE SEQUENCE [LARGE SCALE GENOMIC DNA]</scope>
    <source>
        <strain evidence="9 10">GTF31</strain>
    </source>
</reference>
<feature type="non-terminal residue" evidence="9">
    <location>
        <position position="1"/>
    </location>
</feature>
<dbReference type="Pfam" id="PF00528">
    <property type="entry name" value="BPD_transp_1"/>
    <property type="match status" value="1"/>
</dbReference>
<keyword evidence="4 7" id="KW-0812">Transmembrane</keyword>
<proteinExistence type="inferred from homology"/>
<evidence type="ECO:0000259" key="8">
    <source>
        <dbReference type="PROSITE" id="PS50928"/>
    </source>
</evidence>
<feature type="transmembrane region" description="Helical" evidence="7">
    <location>
        <begin position="76"/>
        <end position="96"/>
    </location>
</feature>
<feature type="transmembrane region" description="Helical" evidence="7">
    <location>
        <begin position="133"/>
        <end position="157"/>
    </location>
</feature>
<dbReference type="CDD" id="cd06261">
    <property type="entry name" value="TM_PBP2"/>
    <property type="match status" value="1"/>
</dbReference>
<sequence length="168" mass="18494">GGLVNEVFGVFSLPSVSWYSEPGPWPWILTIVKVWQLAGYYSVIYLAAITAVPEEVYEAGVIDGASRAQMAWRITLPFLVPVTVILIMLSIGRIFFGDFGTIYAIIQDNGILFPTTDVIDTYVFRSLRTSGDFGMTAAVGLFQSIVGFVLIAAAALFTRRYSRESSLF</sequence>
<evidence type="ECO:0000256" key="7">
    <source>
        <dbReference type="RuleBase" id="RU363032"/>
    </source>
</evidence>
<dbReference type="EMBL" id="POTW01000103">
    <property type="protein sequence ID" value="PZF80037.1"/>
    <property type="molecule type" value="Genomic_DNA"/>
</dbReference>
<keyword evidence="5 7" id="KW-1133">Transmembrane helix</keyword>
<evidence type="ECO:0000313" key="10">
    <source>
        <dbReference type="Proteomes" id="UP000248764"/>
    </source>
</evidence>
<evidence type="ECO:0000313" key="9">
    <source>
        <dbReference type="EMBL" id="PZF80037.1"/>
    </source>
</evidence>
<dbReference type="PANTHER" id="PTHR30193:SF44">
    <property type="entry name" value="LACTOSE TRANSPORT SYSTEM PERMEASE PROTEIN LACF"/>
    <property type="match status" value="1"/>
</dbReference>
<evidence type="ECO:0000256" key="3">
    <source>
        <dbReference type="ARBA" id="ARBA00022475"/>
    </source>
</evidence>
<dbReference type="PANTHER" id="PTHR30193">
    <property type="entry name" value="ABC TRANSPORTER PERMEASE PROTEIN"/>
    <property type="match status" value="1"/>
</dbReference>
<feature type="domain" description="ABC transmembrane type-1" evidence="8">
    <location>
        <begin position="1"/>
        <end position="154"/>
    </location>
</feature>
<gene>
    <name evidence="9" type="ORF">C1I92_28035</name>
</gene>
<protein>
    <submittedName>
        <fullName evidence="9">Sugar ABC transporter permease</fullName>
    </submittedName>
</protein>
<accession>A0A2W2BWN6</accession>
<keyword evidence="2 7" id="KW-0813">Transport</keyword>
<dbReference type="InterPro" id="IPR051393">
    <property type="entry name" value="ABC_transporter_permease"/>
</dbReference>
<evidence type="ECO:0000256" key="1">
    <source>
        <dbReference type="ARBA" id="ARBA00004651"/>
    </source>
</evidence>
<evidence type="ECO:0000256" key="4">
    <source>
        <dbReference type="ARBA" id="ARBA00022692"/>
    </source>
</evidence>
<dbReference type="InterPro" id="IPR000515">
    <property type="entry name" value="MetI-like"/>
</dbReference>
<dbReference type="Proteomes" id="UP000248764">
    <property type="component" value="Unassembled WGS sequence"/>
</dbReference>
<dbReference type="InterPro" id="IPR035906">
    <property type="entry name" value="MetI-like_sf"/>
</dbReference>
<dbReference type="RefSeq" id="WP_146605314.1">
    <property type="nucleotide sequence ID" value="NZ_POTW01000103.1"/>
</dbReference>
<dbReference type="GO" id="GO:0005886">
    <property type="term" value="C:plasma membrane"/>
    <property type="evidence" value="ECO:0007669"/>
    <property type="project" value="UniProtKB-SubCell"/>
</dbReference>
<dbReference type="Gene3D" id="1.10.3720.10">
    <property type="entry name" value="MetI-like"/>
    <property type="match status" value="1"/>
</dbReference>
<keyword evidence="6 7" id="KW-0472">Membrane</keyword>